<keyword evidence="5" id="KW-1185">Reference proteome</keyword>
<evidence type="ECO:0000256" key="2">
    <source>
        <dbReference type="SAM" id="MobiDB-lite"/>
    </source>
</evidence>
<evidence type="ECO:0000256" key="1">
    <source>
        <dbReference type="ARBA" id="ARBA00006987"/>
    </source>
</evidence>
<keyword evidence="3" id="KW-0732">Signal</keyword>
<evidence type="ECO:0000313" key="5">
    <source>
        <dbReference type="Proteomes" id="UP000317078"/>
    </source>
</evidence>
<dbReference type="Pfam" id="PF03401">
    <property type="entry name" value="TctC"/>
    <property type="match status" value="1"/>
</dbReference>
<gene>
    <name evidence="4" type="ORF">EAH89_16775</name>
</gene>
<dbReference type="SUPFAM" id="SSF53850">
    <property type="entry name" value="Periplasmic binding protein-like II"/>
    <property type="match status" value="1"/>
</dbReference>
<dbReference type="AlphaFoldDB" id="A0A502FVV9"/>
<dbReference type="InterPro" id="IPR005064">
    <property type="entry name" value="BUG"/>
</dbReference>
<comment type="similarity">
    <text evidence="1">Belongs to the UPF0065 (bug) family.</text>
</comment>
<sequence>MITKRGLGLAALGLTAAGRAQAQGAAPGTSPGISPGGEWPQRQVTLVVPWAPGGSTDTLARVLAQRVSTDLGRPVVVDNRPGGSGTVGHGTVSRAQPDGHTLLLGTNSTYAMAPFLLNAIPYDNDRGFTPIGLLATNAQFFCVHPSVRATSIAELIALAKAQPGRISYSSSGAGSSAHLAVELLNAEAGIEMLHVPYRGGAPALQALIANEVQLSAVDAVSALQPMRAQAVRAIAVSSARPDPAAPEIQPVAAAVPGYECSTDFSLFAPPGMAPALQARIQAAFARALESAEVREKLATLAIRPVGARPEEFPAYQKREMEKWGGIIRARNIKPD</sequence>
<dbReference type="Proteomes" id="UP000317078">
    <property type="component" value="Unassembled WGS sequence"/>
</dbReference>
<organism evidence="4 5">
    <name type="scientific">Muricoccus nepalensis</name>
    <dbReference type="NCBI Taxonomy" id="1854500"/>
    <lineage>
        <taxon>Bacteria</taxon>
        <taxon>Pseudomonadati</taxon>
        <taxon>Pseudomonadota</taxon>
        <taxon>Alphaproteobacteria</taxon>
        <taxon>Acetobacterales</taxon>
        <taxon>Roseomonadaceae</taxon>
        <taxon>Muricoccus</taxon>
    </lineage>
</organism>
<reference evidence="4 5" key="1">
    <citation type="journal article" date="2019" name="Environ. Microbiol.">
        <title>Species interactions and distinct microbial communities in high Arctic permafrost affected cryosols are associated with the CH4 and CO2 gas fluxes.</title>
        <authorList>
            <person name="Altshuler I."/>
            <person name="Hamel J."/>
            <person name="Turney S."/>
            <person name="Magnuson E."/>
            <person name="Levesque R."/>
            <person name="Greer C."/>
            <person name="Whyte L.G."/>
        </authorList>
    </citation>
    <scope>NUCLEOTIDE SEQUENCE [LARGE SCALE GENOMIC DNA]</scope>
    <source>
        <strain evidence="4 5">S9.3B</strain>
    </source>
</reference>
<dbReference type="PANTHER" id="PTHR42928">
    <property type="entry name" value="TRICARBOXYLATE-BINDING PROTEIN"/>
    <property type="match status" value="1"/>
</dbReference>
<name>A0A502FVV9_9PROT</name>
<dbReference type="OrthoDB" id="9780943at2"/>
<dbReference type="EMBL" id="RCZP01000017">
    <property type="protein sequence ID" value="TPG53402.1"/>
    <property type="molecule type" value="Genomic_DNA"/>
</dbReference>
<feature type="signal peptide" evidence="3">
    <location>
        <begin position="1"/>
        <end position="22"/>
    </location>
</feature>
<proteinExistence type="inferred from homology"/>
<evidence type="ECO:0000313" key="4">
    <source>
        <dbReference type="EMBL" id="TPG53402.1"/>
    </source>
</evidence>
<protein>
    <submittedName>
        <fullName evidence="4">Tripartite tricarboxylate transporter substrate binding protein</fullName>
    </submittedName>
</protein>
<dbReference type="Gene3D" id="3.40.190.150">
    <property type="entry name" value="Bordetella uptake gene, domain 1"/>
    <property type="match status" value="1"/>
</dbReference>
<feature type="region of interest" description="Disordered" evidence="2">
    <location>
        <begin position="73"/>
        <end position="94"/>
    </location>
</feature>
<dbReference type="Gene3D" id="3.40.190.10">
    <property type="entry name" value="Periplasmic binding protein-like II"/>
    <property type="match status" value="1"/>
</dbReference>
<dbReference type="InterPro" id="IPR042100">
    <property type="entry name" value="Bug_dom1"/>
</dbReference>
<dbReference type="RefSeq" id="WP_140884883.1">
    <property type="nucleotide sequence ID" value="NZ_RCZP01000017.1"/>
</dbReference>
<dbReference type="PIRSF" id="PIRSF017082">
    <property type="entry name" value="YflP"/>
    <property type="match status" value="1"/>
</dbReference>
<comment type="caution">
    <text evidence="4">The sequence shown here is derived from an EMBL/GenBank/DDBJ whole genome shotgun (WGS) entry which is preliminary data.</text>
</comment>
<feature type="chain" id="PRO_5021347281" evidence="3">
    <location>
        <begin position="23"/>
        <end position="335"/>
    </location>
</feature>
<dbReference type="PANTHER" id="PTHR42928:SF5">
    <property type="entry name" value="BLR1237 PROTEIN"/>
    <property type="match status" value="1"/>
</dbReference>
<dbReference type="CDD" id="cd07012">
    <property type="entry name" value="PBP2_Bug_TTT"/>
    <property type="match status" value="1"/>
</dbReference>
<evidence type="ECO:0000256" key="3">
    <source>
        <dbReference type="SAM" id="SignalP"/>
    </source>
</evidence>
<accession>A0A502FVV9</accession>